<dbReference type="KEGG" id="cok:COCCU_13750"/>
<name>A0A6B8WF84_9CORY</name>
<evidence type="ECO:0000259" key="2">
    <source>
        <dbReference type="Pfam" id="PF04892"/>
    </source>
</evidence>
<protein>
    <submittedName>
        <fullName evidence="3">VanZ like family protein</fullName>
    </submittedName>
</protein>
<keyword evidence="1" id="KW-0812">Transmembrane</keyword>
<feature type="domain" description="VanZ-like" evidence="2">
    <location>
        <begin position="17"/>
        <end position="138"/>
    </location>
</feature>
<reference evidence="3 4" key="1">
    <citation type="submission" date="2019-11" db="EMBL/GenBank/DDBJ databases">
        <title>Complete genome sequence of Corynebacterium kalinowskii 1959, a novel Corynebacterium species isolated from soil of a small paddock in Vilsendorf, Germany.</title>
        <authorList>
            <person name="Schaffert L."/>
            <person name="Ruwe M."/>
            <person name="Milse J."/>
            <person name="Hanuschka K."/>
            <person name="Ortseifen V."/>
            <person name="Droste J."/>
            <person name="Brandt D."/>
            <person name="Schlueter L."/>
            <person name="Kutter Y."/>
            <person name="Vinke S."/>
            <person name="Viehoefer P."/>
            <person name="Jacob L."/>
            <person name="Luebke N.-C."/>
            <person name="Schulte-Berndt E."/>
            <person name="Hain C."/>
            <person name="Linder M."/>
            <person name="Schmidt P."/>
            <person name="Wollenschlaeger L."/>
            <person name="Luttermann T."/>
            <person name="Thieme E."/>
            <person name="Hassa J."/>
            <person name="Haak M."/>
            <person name="Wittchen M."/>
            <person name="Mentz A."/>
            <person name="Persicke M."/>
            <person name="Busche T."/>
            <person name="Ruckert C."/>
        </authorList>
    </citation>
    <scope>NUCLEOTIDE SEQUENCE [LARGE SCALE GENOMIC DNA]</scope>
    <source>
        <strain evidence="3 4">2039</strain>
    </source>
</reference>
<evidence type="ECO:0000256" key="1">
    <source>
        <dbReference type="SAM" id="Phobius"/>
    </source>
</evidence>
<dbReference type="EMBL" id="CP046455">
    <property type="protein sequence ID" value="QGU08640.1"/>
    <property type="molecule type" value="Genomic_DNA"/>
</dbReference>
<feature type="transmembrane region" description="Helical" evidence="1">
    <location>
        <begin position="145"/>
        <end position="166"/>
    </location>
</feature>
<dbReference type="PANTHER" id="PTHR36834:SF1">
    <property type="entry name" value="INTEGRAL MEMBRANE PROTEIN"/>
    <property type="match status" value="1"/>
</dbReference>
<keyword evidence="1" id="KW-0472">Membrane</keyword>
<organism evidence="3 4">
    <name type="scientific">Corynebacterium occultum</name>
    <dbReference type="NCBI Taxonomy" id="2675219"/>
    <lineage>
        <taxon>Bacteria</taxon>
        <taxon>Bacillati</taxon>
        <taxon>Actinomycetota</taxon>
        <taxon>Actinomycetes</taxon>
        <taxon>Mycobacteriales</taxon>
        <taxon>Corynebacteriaceae</taxon>
        <taxon>Corynebacterium</taxon>
    </lineage>
</organism>
<dbReference type="PANTHER" id="PTHR36834">
    <property type="entry name" value="MEMBRANE PROTEIN-RELATED"/>
    <property type="match status" value="1"/>
</dbReference>
<dbReference type="InterPro" id="IPR053150">
    <property type="entry name" value="Teicoplanin_resist-assoc"/>
</dbReference>
<evidence type="ECO:0000313" key="4">
    <source>
        <dbReference type="Proteomes" id="UP000424462"/>
    </source>
</evidence>
<feature type="transmembrane region" description="Helical" evidence="1">
    <location>
        <begin position="70"/>
        <end position="89"/>
    </location>
</feature>
<evidence type="ECO:0000313" key="3">
    <source>
        <dbReference type="EMBL" id="QGU08640.1"/>
    </source>
</evidence>
<gene>
    <name evidence="3" type="ORF">COCCU_13750</name>
</gene>
<keyword evidence="1" id="KW-1133">Transmembrane helix</keyword>
<accession>A0A6B8WF84</accession>
<dbReference type="Pfam" id="PF04892">
    <property type="entry name" value="VanZ"/>
    <property type="match status" value="1"/>
</dbReference>
<dbReference type="AlphaFoldDB" id="A0A6B8WF84"/>
<proteinExistence type="predicted"/>
<sequence>MLKCAEPRRIWVSLTLLAFALVVLALTTLKSFFSIGLLWKPENQKVRSLELIPLEDIFAATSWFAPLFDYLGNFAFFVPLGALAAILLGPGKLWRVAGMAALFSLAIELTQFSFALGRTDIDDLVCNTLGGLFGAWLAGRGGKRWHTLITLLSGLAVLVFLVLVILGPTLGDPTKVVPVN</sequence>
<dbReference type="RefSeq" id="WP_156232304.1">
    <property type="nucleotide sequence ID" value="NZ_CP046455.1"/>
</dbReference>
<dbReference type="Proteomes" id="UP000424462">
    <property type="component" value="Chromosome"/>
</dbReference>
<dbReference type="InterPro" id="IPR006976">
    <property type="entry name" value="VanZ-like"/>
</dbReference>
<keyword evidence="4" id="KW-1185">Reference proteome</keyword>